<evidence type="ECO:0000256" key="2">
    <source>
        <dbReference type="SAM" id="SignalP"/>
    </source>
</evidence>
<accession>A0A834YNZ6</accession>
<evidence type="ECO:0000256" key="1">
    <source>
        <dbReference type="SAM" id="MobiDB-lite"/>
    </source>
</evidence>
<organism evidence="3 4">
    <name type="scientific">Tetracentron sinense</name>
    <name type="common">Spur-leaf</name>
    <dbReference type="NCBI Taxonomy" id="13715"/>
    <lineage>
        <taxon>Eukaryota</taxon>
        <taxon>Viridiplantae</taxon>
        <taxon>Streptophyta</taxon>
        <taxon>Embryophyta</taxon>
        <taxon>Tracheophyta</taxon>
        <taxon>Spermatophyta</taxon>
        <taxon>Magnoliopsida</taxon>
        <taxon>Trochodendrales</taxon>
        <taxon>Trochodendraceae</taxon>
        <taxon>Tetracentron</taxon>
    </lineage>
</organism>
<keyword evidence="2" id="KW-0732">Signal</keyword>
<dbReference type="EMBL" id="JABCRI010000017">
    <property type="protein sequence ID" value="KAF8391270.1"/>
    <property type="molecule type" value="Genomic_DNA"/>
</dbReference>
<name>A0A834YNZ6_TETSI</name>
<feature type="region of interest" description="Disordered" evidence="1">
    <location>
        <begin position="49"/>
        <end position="70"/>
    </location>
</feature>
<dbReference type="OMA" id="LWWNSHQ"/>
<feature type="signal peptide" evidence="2">
    <location>
        <begin position="1"/>
        <end position="22"/>
    </location>
</feature>
<proteinExistence type="predicted"/>
<sequence>MTSLRFWGCLILVFVSFPMFKSRPLDPSFRVLVEGVKVIFKVREEAGGSQYKPMRESPGGPDPAHHSKNT</sequence>
<evidence type="ECO:0000313" key="3">
    <source>
        <dbReference type="EMBL" id="KAF8391270.1"/>
    </source>
</evidence>
<keyword evidence="4" id="KW-1185">Reference proteome</keyword>
<comment type="caution">
    <text evidence="3">The sequence shown here is derived from an EMBL/GenBank/DDBJ whole genome shotgun (WGS) entry which is preliminary data.</text>
</comment>
<feature type="chain" id="PRO_5032694249" evidence="2">
    <location>
        <begin position="23"/>
        <end position="70"/>
    </location>
</feature>
<dbReference type="Proteomes" id="UP000655225">
    <property type="component" value="Unassembled WGS sequence"/>
</dbReference>
<gene>
    <name evidence="3" type="ORF">HHK36_023572</name>
</gene>
<reference evidence="3 4" key="1">
    <citation type="submission" date="2020-04" db="EMBL/GenBank/DDBJ databases">
        <title>Plant Genome Project.</title>
        <authorList>
            <person name="Zhang R.-G."/>
        </authorList>
    </citation>
    <scope>NUCLEOTIDE SEQUENCE [LARGE SCALE GENOMIC DNA]</scope>
    <source>
        <strain evidence="3">YNK0</strain>
        <tissue evidence="3">Leaf</tissue>
    </source>
</reference>
<protein>
    <submittedName>
        <fullName evidence="3">Uncharacterized protein</fullName>
    </submittedName>
</protein>
<dbReference type="AlphaFoldDB" id="A0A834YNZ6"/>
<evidence type="ECO:0000313" key="4">
    <source>
        <dbReference type="Proteomes" id="UP000655225"/>
    </source>
</evidence>
<dbReference type="OrthoDB" id="1413556at2759"/>